<reference evidence="1" key="1">
    <citation type="journal article" date="2015" name="Nature">
        <title>Complex archaea that bridge the gap between prokaryotes and eukaryotes.</title>
        <authorList>
            <person name="Spang A."/>
            <person name="Saw J.H."/>
            <person name="Jorgensen S.L."/>
            <person name="Zaremba-Niedzwiedzka K."/>
            <person name="Martijn J."/>
            <person name="Lind A.E."/>
            <person name="van Eijk R."/>
            <person name="Schleper C."/>
            <person name="Guy L."/>
            <person name="Ettema T.J."/>
        </authorList>
    </citation>
    <scope>NUCLEOTIDE SEQUENCE</scope>
</reference>
<evidence type="ECO:0000313" key="1">
    <source>
        <dbReference type="EMBL" id="KKN07038.1"/>
    </source>
</evidence>
<comment type="caution">
    <text evidence="1">The sequence shown here is derived from an EMBL/GenBank/DDBJ whole genome shotgun (WGS) entry which is preliminary data.</text>
</comment>
<accession>A0A0F9QP14</accession>
<dbReference type="AlphaFoldDB" id="A0A0F9QP14"/>
<sequence>MNWYKKAQRIFILWHATIPDHAEEIIQDGVIQPSLTLEEKTGRNYSGWNFPMSGGRRYGEGVYLSPNKEEAISYAWMRMEREVWDNIEDIEELYNEEEYGFVAVFKIYFDREEVGKSGKLINLGNKEYMFLGDILKGDGLYPWYEGPEWIDGTKALAVYRERKNKIIGELEEGYKRRIELENMLKEVQQMEDSEGKRKRMDMINNRLNDLGKSTV</sequence>
<gene>
    <name evidence="1" type="ORF">LCGC14_1071170</name>
</gene>
<proteinExistence type="predicted"/>
<name>A0A0F9QP14_9ZZZZ</name>
<organism evidence="1">
    <name type="scientific">marine sediment metagenome</name>
    <dbReference type="NCBI Taxonomy" id="412755"/>
    <lineage>
        <taxon>unclassified sequences</taxon>
        <taxon>metagenomes</taxon>
        <taxon>ecological metagenomes</taxon>
    </lineage>
</organism>
<dbReference type="EMBL" id="LAZR01004614">
    <property type="protein sequence ID" value="KKN07038.1"/>
    <property type="molecule type" value="Genomic_DNA"/>
</dbReference>
<protein>
    <submittedName>
        <fullName evidence="1">Uncharacterized protein</fullName>
    </submittedName>
</protein>